<evidence type="ECO:0000256" key="1">
    <source>
        <dbReference type="ARBA" id="ARBA00005443"/>
    </source>
</evidence>
<evidence type="ECO:0000256" key="10">
    <source>
        <dbReference type="RuleBase" id="RU367032"/>
    </source>
</evidence>
<evidence type="ECO:0000256" key="5">
    <source>
        <dbReference type="ARBA" id="ARBA00023136"/>
    </source>
</evidence>
<dbReference type="GO" id="GO:0005102">
    <property type="term" value="F:signaling receptor binding"/>
    <property type="evidence" value="ECO:0007669"/>
    <property type="project" value="TreeGrafter"/>
</dbReference>
<evidence type="ECO:0000256" key="6">
    <source>
        <dbReference type="ARBA" id="ARBA00023140"/>
    </source>
</evidence>
<dbReference type="Gene3D" id="1.10.10.10">
    <property type="entry name" value="Winged helix-like DNA-binding domain superfamily/Winged helix DNA-binding domain"/>
    <property type="match status" value="1"/>
</dbReference>
<dbReference type="Pfam" id="PF04695">
    <property type="entry name" value="Pex14_N"/>
    <property type="match status" value="1"/>
</dbReference>
<feature type="region of interest" description="Disordered" evidence="12">
    <location>
        <begin position="360"/>
        <end position="423"/>
    </location>
</feature>
<dbReference type="PANTHER" id="PTHR23058">
    <property type="entry name" value="PEROXISOMAL MEMBRANE PROTEIN PEX14"/>
    <property type="match status" value="1"/>
</dbReference>
<dbReference type="PANTHER" id="PTHR23058:SF0">
    <property type="entry name" value="PEROXISOMAL MEMBRANE PROTEIN PEX14"/>
    <property type="match status" value="1"/>
</dbReference>
<keyword evidence="15" id="KW-1185">Reference proteome</keyword>
<evidence type="ECO:0000256" key="12">
    <source>
        <dbReference type="SAM" id="MobiDB-lite"/>
    </source>
</evidence>
<evidence type="ECO:0000256" key="2">
    <source>
        <dbReference type="ARBA" id="ARBA00022448"/>
    </source>
</evidence>
<keyword evidence="11" id="KW-0175">Coiled coil</keyword>
<evidence type="ECO:0000256" key="11">
    <source>
        <dbReference type="SAM" id="Coils"/>
    </source>
</evidence>
<dbReference type="Proteomes" id="UP001151582">
    <property type="component" value="Unassembled WGS sequence"/>
</dbReference>
<comment type="similarity">
    <text evidence="1 10">Belongs to the peroxin-14 family.</text>
</comment>
<comment type="subcellular location">
    <subcellularLocation>
        <location evidence="9 10">Peroxisome membrane</location>
    </subcellularLocation>
</comment>
<dbReference type="EMBL" id="JANBQB010000466">
    <property type="protein sequence ID" value="KAJ1976069.1"/>
    <property type="molecule type" value="Genomic_DNA"/>
</dbReference>
<dbReference type="AlphaFoldDB" id="A0A9W8B682"/>
<evidence type="ECO:0000256" key="3">
    <source>
        <dbReference type="ARBA" id="ARBA00022927"/>
    </source>
</evidence>
<sequence length="423" mass="44199">MASSAADNPAPSSIAPGPAVASTTAPTATGVSSPGPRHDLIQSAVRFLTDPKVQSSSLDKRTAFLQSKGMTKDEIDAAVAQAGLTNSSPSSTAGAQPNAVGASQVALPLAANPYGSQAVAYYPPPPPQHYPPPVPRMHWKDYFIAAVVASGVGYGLFSVTRRYLIPYVQQACFADLQDKIDQDREKLQTQLDSTQETLTVLQDQSSESLKILQSQNEHLQKAIDNMTNILEQWQEREDQRVKDIGAIKADFDSINKLLPDAISKSKDTQSTSFQSLQSEIRSLKTLLLTRRAPSTGGAGSASPAFNGTASNSASPRPDGHHYAHSQSSSVVASPNLEESSLALGASSSSYAAKAAAFTNRNGATPTSSRSGIPAWQLAQSSPAESSAVGSKDGDSPTAISRAAAETGETGEKIDPEASSATAS</sequence>
<dbReference type="GO" id="GO:0016560">
    <property type="term" value="P:protein import into peroxisome matrix, docking"/>
    <property type="evidence" value="ECO:0007669"/>
    <property type="project" value="UniProtKB-UniRule"/>
</dbReference>
<feature type="region of interest" description="Disordered" evidence="12">
    <location>
        <begin position="292"/>
        <end position="333"/>
    </location>
</feature>
<accession>A0A9W8B682</accession>
<feature type="coiled-coil region" evidence="11">
    <location>
        <begin position="177"/>
        <end position="236"/>
    </location>
</feature>
<name>A0A9W8B682_9FUNG</name>
<feature type="compositionally biased region" description="Polar residues" evidence="12">
    <location>
        <begin position="303"/>
        <end position="314"/>
    </location>
</feature>
<proteinExistence type="inferred from homology"/>
<keyword evidence="6 10" id="KW-0576">Peroxisome</keyword>
<evidence type="ECO:0000256" key="9">
    <source>
        <dbReference type="ARBA" id="ARBA00046271"/>
    </source>
</evidence>
<evidence type="ECO:0000256" key="4">
    <source>
        <dbReference type="ARBA" id="ARBA00023010"/>
    </source>
</evidence>
<evidence type="ECO:0000256" key="8">
    <source>
        <dbReference type="ARBA" id="ARBA00029691"/>
    </source>
</evidence>
<comment type="function">
    <text evidence="10">Component of the PEX13-PEX14 docking complex, a translocon channel that specifically mediates the import of peroxisomal cargo proteins bound to PEX5 receptor. The PEX13-PEX14 docking complex forms a large import pore which can be opened to a diameter of about 9 nm. Mechanistically, PEX5 receptor along with cargo proteins associates with the PEX14 subunit of the PEX13-PEX14 docking complex in the cytosol, leading to the insertion of the receptor into the organelle membrane with the concomitant translocation of the cargo into the peroxisome matrix.</text>
</comment>
<feature type="domain" description="Peroxisome membrane anchor protein Pex14p N-terminal" evidence="13">
    <location>
        <begin position="37"/>
        <end position="79"/>
    </location>
</feature>
<keyword evidence="5 10" id="KW-0472">Membrane</keyword>
<dbReference type="OrthoDB" id="5549158at2759"/>
<dbReference type="GO" id="GO:0005778">
    <property type="term" value="C:peroxisomal membrane"/>
    <property type="evidence" value="ECO:0007669"/>
    <property type="project" value="UniProtKB-SubCell"/>
</dbReference>
<evidence type="ECO:0000256" key="7">
    <source>
        <dbReference type="ARBA" id="ARBA00029502"/>
    </source>
</evidence>
<protein>
    <recommendedName>
        <fullName evidence="7 10">Peroxisomal membrane protein PEX14</fullName>
    </recommendedName>
    <alternativeName>
        <fullName evidence="8 10">Peroxin-14</fullName>
    </alternativeName>
</protein>
<reference evidence="14" key="1">
    <citation type="submission" date="2022-07" db="EMBL/GenBank/DDBJ databases">
        <title>Phylogenomic reconstructions and comparative analyses of Kickxellomycotina fungi.</title>
        <authorList>
            <person name="Reynolds N.K."/>
            <person name="Stajich J.E."/>
            <person name="Barry K."/>
            <person name="Grigoriev I.V."/>
            <person name="Crous P."/>
            <person name="Smith M.E."/>
        </authorList>
    </citation>
    <scope>NUCLEOTIDE SEQUENCE</scope>
    <source>
        <strain evidence="14">RSA 567</strain>
    </source>
</reference>
<feature type="compositionally biased region" description="Polar residues" evidence="12">
    <location>
        <begin position="360"/>
        <end position="370"/>
    </location>
</feature>
<feature type="compositionally biased region" description="Polar residues" evidence="12">
    <location>
        <begin position="377"/>
        <end position="388"/>
    </location>
</feature>
<dbReference type="GO" id="GO:1990429">
    <property type="term" value="C:peroxisomal importomer complex"/>
    <property type="evidence" value="ECO:0007669"/>
    <property type="project" value="TreeGrafter"/>
</dbReference>
<keyword evidence="2 10" id="KW-0813">Transport</keyword>
<dbReference type="InterPro" id="IPR025655">
    <property type="entry name" value="PEX14"/>
</dbReference>
<comment type="caution">
    <text evidence="14">The sequence shown here is derived from an EMBL/GenBank/DDBJ whole genome shotgun (WGS) entry which is preliminary data.</text>
</comment>
<dbReference type="InterPro" id="IPR036388">
    <property type="entry name" value="WH-like_DNA-bd_sf"/>
</dbReference>
<evidence type="ECO:0000313" key="14">
    <source>
        <dbReference type="EMBL" id="KAJ1976069.1"/>
    </source>
</evidence>
<feature type="compositionally biased region" description="Polar residues" evidence="12">
    <location>
        <begin position="324"/>
        <end position="333"/>
    </location>
</feature>
<evidence type="ECO:0000313" key="15">
    <source>
        <dbReference type="Proteomes" id="UP001151582"/>
    </source>
</evidence>
<feature type="region of interest" description="Disordered" evidence="12">
    <location>
        <begin position="1"/>
        <end position="38"/>
    </location>
</feature>
<keyword evidence="4" id="KW-0811">Translocation</keyword>
<feature type="compositionally biased region" description="Low complexity" evidence="12">
    <location>
        <begin position="1"/>
        <end position="34"/>
    </location>
</feature>
<gene>
    <name evidence="14" type="primary">PEX14</name>
    <name evidence="14" type="ORF">H4R34_004111</name>
</gene>
<dbReference type="InterPro" id="IPR006785">
    <property type="entry name" value="Pex14_N"/>
</dbReference>
<keyword evidence="3 10" id="KW-0653">Protein transport</keyword>
<organism evidence="14 15">
    <name type="scientific">Dimargaris verticillata</name>
    <dbReference type="NCBI Taxonomy" id="2761393"/>
    <lineage>
        <taxon>Eukaryota</taxon>
        <taxon>Fungi</taxon>
        <taxon>Fungi incertae sedis</taxon>
        <taxon>Zoopagomycota</taxon>
        <taxon>Kickxellomycotina</taxon>
        <taxon>Dimargaritomycetes</taxon>
        <taxon>Dimargaritales</taxon>
        <taxon>Dimargaritaceae</taxon>
        <taxon>Dimargaris</taxon>
    </lineage>
</organism>
<evidence type="ECO:0000259" key="13">
    <source>
        <dbReference type="Pfam" id="PF04695"/>
    </source>
</evidence>